<dbReference type="Gene3D" id="3.30.565.10">
    <property type="entry name" value="Histidine kinase-like ATPase, C-terminal domain"/>
    <property type="match status" value="1"/>
</dbReference>
<keyword evidence="7" id="KW-0812">Transmembrane</keyword>
<keyword evidence="5" id="KW-0418">Kinase</keyword>
<dbReference type="Proteomes" id="UP000250369">
    <property type="component" value="Unassembled WGS sequence"/>
</dbReference>
<evidence type="ECO:0000256" key="4">
    <source>
        <dbReference type="ARBA" id="ARBA00022679"/>
    </source>
</evidence>
<keyword evidence="7" id="KW-1133">Transmembrane helix</keyword>
<comment type="subcellular location">
    <subcellularLocation>
        <location evidence="1">Cell membrane</location>
        <topology evidence="1">Multi-pass membrane protein</topology>
    </subcellularLocation>
</comment>
<dbReference type="Pfam" id="PF00672">
    <property type="entry name" value="HAMP"/>
    <property type="match status" value="1"/>
</dbReference>
<accession>A0A329LM38</accession>
<dbReference type="AlphaFoldDB" id="A0A329LM38"/>
<dbReference type="GO" id="GO:0005886">
    <property type="term" value="C:plasma membrane"/>
    <property type="evidence" value="ECO:0007669"/>
    <property type="project" value="UniProtKB-SubCell"/>
</dbReference>
<feature type="domain" description="HAMP" evidence="8">
    <location>
        <begin position="325"/>
        <end position="378"/>
    </location>
</feature>
<dbReference type="InterPro" id="IPR036890">
    <property type="entry name" value="HATPase_C_sf"/>
</dbReference>
<evidence type="ECO:0000256" key="2">
    <source>
        <dbReference type="ARBA" id="ARBA00022475"/>
    </source>
</evidence>
<evidence type="ECO:0000259" key="8">
    <source>
        <dbReference type="PROSITE" id="PS50885"/>
    </source>
</evidence>
<dbReference type="OrthoDB" id="9776552at2"/>
<evidence type="ECO:0000256" key="5">
    <source>
        <dbReference type="ARBA" id="ARBA00022777"/>
    </source>
</evidence>
<dbReference type="InterPro" id="IPR010559">
    <property type="entry name" value="Sig_transdc_His_kin_internal"/>
</dbReference>
<evidence type="ECO:0000256" key="3">
    <source>
        <dbReference type="ARBA" id="ARBA00022553"/>
    </source>
</evidence>
<keyword evidence="10" id="KW-1185">Reference proteome</keyword>
<keyword evidence="6 7" id="KW-0472">Membrane</keyword>
<evidence type="ECO:0000256" key="6">
    <source>
        <dbReference type="ARBA" id="ARBA00023136"/>
    </source>
</evidence>
<dbReference type="PANTHER" id="PTHR34220">
    <property type="entry name" value="SENSOR HISTIDINE KINASE YPDA"/>
    <property type="match status" value="1"/>
</dbReference>
<evidence type="ECO:0000256" key="7">
    <source>
        <dbReference type="SAM" id="Phobius"/>
    </source>
</evidence>
<comment type="caution">
    <text evidence="9">The sequence shown here is derived from an EMBL/GenBank/DDBJ whole genome shotgun (WGS) entry which is preliminary data.</text>
</comment>
<evidence type="ECO:0000256" key="1">
    <source>
        <dbReference type="ARBA" id="ARBA00004651"/>
    </source>
</evidence>
<dbReference type="InterPro" id="IPR003594">
    <property type="entry name" value="HATPase_dom"/>
</dbReference>
<dbReference type="PANTHER" id="PTHR34220:SF7">
    <property type="entry name" value="SENSOR HISTIDINE KINASE YPDA"/>
    <property type="match status" value="1"/>
</dbReference>
<dbReference type="Pfam" id="PF02518">
    <property type="entry name" value="HATPase_c"/>
    <property type="match status" value="1"/>
</dbReference>
<dbReference type="InterPro" id="IPR050640">
    <property type="entry name" value="Bact_2-comp_sensor_kinase"/>
</dbReference>
<dbReference type="GO" id="GO:0000155">
    <property type="term" value="F:phosphorelay sensor kinase activity"/>
    <property type="evidence" value="ECO:0007669"/>
    <property type="project" value="InterPro"/>
</dbReference>
<feature type="transmembrane region" description="Helical" evidence="7">
    <location>
        <begin position="21"/>
        <end position="40"/>
    </location>
</feature>
<name>A0A329LM38_9BACL</name>
<reference evidence="9 10" key="1">
    <citation type="journal article" date="2009" name="Int. J. Syst. Evol. Microbiol.">
        <title>Paenibacillus contaminans sp. nov., isolated from a contaminated laboratory plate.</title>
        <authorList>
            <person name="Chou J.H."/>
            <person name="Lee J.H."/>
            <person name="Lin M.C."/>
            <person name="Chang P.S."/>
            <person name="Arun A.B."/>
            <person name="Young C.C."/>
            <person name="Chen W.M."/>
        </authorList>
    </citation>
    <scope>NUCLEOTIDE SEQUENCE [LARGE SCALE GENOMIC DNA]</scope>
    <source>
        <strain evidence="9 10">CKOBP-6</strain>
    </source>
</reference>
<dbReference type="PROSITE" id="PS50885">
    <property type="entry name" value="HAMP"/>
    <property type="match status" value="1"/>
</dbReference>
<dbReference type="InterPro" id="IPR003660">
    <property type="entry name" value="HAMP_dom"/>
</dbReference>
<dbReference type="SUPFAM" id="SSF158472">
    <property type="entry name" value="HAMP domain-like"/>
    <property type="match status" value="1"/>
</dbReference>
<proteinExistence type="predicted"/>
<keyword evidence="3" id="KW-0597">Phosphoprotein</keyword>
<gene>
    <name evidence="9" type="ORF">DQG23_41285</name>
</gene>
<keyword evidence="4" id="KW-0808">Transferase</keyword>
<dbReference type="RefSeq" id="WP_113036887.1">
    <property type="nucleotide sequence ID" value="NZ_QMFB01000061.1"/>
</dbReference>
<protein>
    <recommendedName>
        <fullName evidence="8">HAMP domain-containing protein</fullName>
    </recommendedName>
</protein>
<dbReference type="SMART" id="SM00304">
    <property type="entry name" value="HAMP"/>
    <property type="match status" value="1"/>
</dbReference>
<keyword evidence="2" id="KW-1003">Cell membrane</keyword>
<dbReference type="Pfam" id="PF06580">
    <property type="entry name" value="His_kinase"/>
    <property type="match status" value="1"/>
</dbReference>
<evidence type="ECO:0000313" key="10">
    <source>
        <dbReference type="Proteomes" id="UP000250369"/>
    </source>
</evidence>
<dbReference type="CDD" id="cd06225">
    <property type="entry name" value="HAMP"/>
    <property type="match status" value="1"/>
</dbReference>
<dbReference type="Gene3D" id="6.10.340.10">
    <property type="match status" value="1"/>
</dbReference>
<sequence length="602" mass="68664">MRRLLRNIYFTFFKRKFFSRILLTNILIILVSLGILIVTVSENITKDTKEKEIKFNTQILNGIKTYFEAKQSVVKKIIQQMFFDRTTYSYIFDLVEQTETREAEFREKKAKLDAFLVSAFAGDPDITSISLYPNKTGLFQPYFINKWGGAREVPAEEELWLERITDDLSGVVVTPSYGQRLPGAAEKRVFAVGSNVRSRDLNMNAGKLLVHFDAASLRSSYAQYEDEIKGTILILDKEGELIFDSSSRYEKPIPELNDIVNKNMKEYQNDNYIVNMLQTNNGFTVAGVMPKKEIYSSIEAIKAEIYKIGLLCVILSVLLNTASMQIFSRRVKALLHAIRRLPKLDLLRPVVVKSSGDEIGQIAEQFNVMQERLIEYINKVYVAEIDSKNATLVALQSQINPHFLANTLESIRMKAITDGNSQVADMIYSLSTMFRYVILKDGIVTLKDELSYCEMYLKIFSYRFAHQLIVRIDAEDDISHYAIGKLLLQPLIENSMVHGVDPEKETHCIHIRCRKTDVGIRIGIEDNGRGIPPDKLQSIQKQWSKSAAPGGDKRIGLHNTNERIRMLFGLQYGLRLDSEEGQGTKVTLDIPALTKEEMNHHV</sequence>
<dbReference type="SUPFAM" id="SSF55874">
    <property type="entry name" value="ATPase domain of HSP90 chaperone/DNA topoisomerase II/histidine kinase"/>
    <property type="match status" value="1"/>
</dbReference>
<evidence type="ECO:0000313" key="9">
    <source>
        <dbReference type="EMBL" id="RAV08310.1"/>
    </source>
</evidence>
<organism evidence="9 10">
    <name type="scientific">Paenibacillus contaminans</name>
    <dbReference type="NCBI Taxonomy" id="450362"/>
    <lineage>
        <taxon>Bacteria</taxon>
        <taxon>Bacillati</taxon>
        <taxon>Bacillota</taxon>
        <taxon>Bacilli</taxon>
        <taxon>Bacillales</taxon>
        <taxon>Paenibacillaceae</taxon>
        <taxon>Paenibacillus</taxon>
    </lineage>
</organism>
<dbReference type="EMBL" id="QMFB01000061">
    <property type="protein sequence ID" value="RAV08310.1"/>
    <property type="molecule type" value="Genomic_DNA"/>
</dbReference>